<dbReference type="GO" id="GO:0000976">
    <property type="term" value="F:transcription cis-regulatory region binding"/>
    <property type="evidence" value="ECO:0007669"/>
    <property type="project" value="TreeGrafter"/>
</dbReference>
<evidence type="ECO:0000256" key="2">
    <source>
        <dbReference type="ARBA" id="ARBA00023125"/>
    </source>
</evidence>
<dbReference type="InterPro" id="IPR023772">
    <property type="entry name" value="DNA-bd_HTH_TetR-type_CS"/>
</dbReference>
<dbReference type="AlphaFoldDB" id="A0A7K2IZE5"/>
<evidence type="ECO:0000256" key="3">
    <source>
        <dbReference type="ARBA" id="ARBA00023163"/>
    </source>
</evidence>
<dbReference type="PROSITE" id="PS50977">
    <property type="entry name" value="HTH_TETR_2"/>
    <property type="match status" value="1"/>
</dbReference>
<dbReference type="PANTHER" id="PTHR30055:SF234">
    <property type="entry name" value="HTH-TYPE TRANSCRIPTIONAL REGULATOR BETI"/>
    <property type="match status" value="1"/>
</dbReference>
<evidence type="ECO:0000256" key="1">
    <source>
        <dbReference type="ARBA" id="ARBA00023015"/>
    </source>
</evidence>
<evidence type="ECO:0000313" key="6">
    <source>
        <dbReference type="EMBL" id="MYR35329.1"/>
    </source>
</evidence>
<dbReference type="SUPFAM" id="SSF46689">
    <property type="entry name" value="Homeodomain-like"/>
    <property type="match status" value="1"/>
</dbReference>
<dbReference type="RefSeq" id="WP_161112016.1">
    <property type="nucleotide sequence ID" value="NZ_WWHY01000001.1"/>
</dbReference>
<reference evidence="6 7" key="1">
    <citation type="journal article" date="2019" name="Nat. Commun.">
        <title>The antimicrobial potential of Streptomyces from insect microbiomes.</title>
        <authorList>
            <person name="Chevrette M.G."/>
            <person name="Carlson C.M."/>
            <person name="Ortega H.E."/>
            <person name="Thomas C."/>
            <person name="Ananiev G.E."/>
            <person name="Barns K.J."/>
            <person name="Book A.J."/>
            <person name="Cagnazzo J."/>
            <person name="Carlos C."/>
            <person name="Flanigan W."/>
            <person name="Grubbs K.J."/>
            <person name="Horn H.A."/>
            <person name="Hoffmann F.M."/>
            <person name="Klassen J.L."/>
            <person name="Knack J.J."/>
            <person name="Lewin G.R."/>
            <person name="McDonald B.R."/>
            <person name="Muller L."/>
            <person name="Melo W.G.P."/>
            <person name="Pinto-Tomas A.A."/>
            <person name="Schmitz A."/>
            <person name="Wendt-Pienkowski E."/>
            <person name="Wildman S."/>
            <person name="Zhao M."/>
            <person name="Zhang F."/>
            <person name="Bugni T.S."/>
            <person name="Andes D.R."/>
            <person name="Pupo M.T."/>
            <person name="Currie C.R."/>
        </authorList>
    </citation>
    <scope>NUCLEOTIDE SEQUENCE [LARGE SCALE GENOMIC DNA]</scope>
    <source>
        <strain evidence="6 7">SID5840</strain>
    </source>
</reference>
<gene>
    <name evidence="6" type="ORF">GTW20_24470</name>
</gene>
<dbReference type="PROSITE" id="PS01081">
    <property type="entry name" value="HTH_TETR_1"/>
    <property type="match status" value="1"/>
</dbReference>
<dbReference type="EMBL" id="WWHY01000001">
    <property type="protein sequence ID" value="MYR35329.1"/>
    <property type="molecule type" value="Genomic_DNA"/>
</dbReference>
<dbReference type="InterPro" id="IPR001647">
    <property type="entry name" value="HTH_TetR"/>
</dbReference>
<keyword evidence="2 4" id="KW-0238">DNA-binding</keyword>
<dbReference type="SUPFAM" id="SSF48498">
    <property type="entry name" value="Tetracyclin repressor-like, C-terminal domain"/>
    <property type="match status" value="1"/>
</dbReference>
<feature type="DNA-binding region" description="H-T-H motif" evidence="4">
    <location>
        <begin position="40"/>
        <end position="59"/>
    </location>
</feature>
<sequence length="218" mass="24514">MWSKNKPDGQKRSFIERARREQIIDAAVRTIAELGYPNASLARIARTAGISKGVISYHFEGKDELMDQVVMDVYTEIGETVVPRMMAQDSSSEALRVHIRGVAEYALEHRERMAALAQIFIHARDARGNPRYGGLQAEPLYEGLENLYRAGQESGEFRDFDVRVMAVSQQSAVDGMFEYWRVHPDHDLPAHAEQLADLLLHAIRVEPSSPAPPTTRSP</sequence>
<keyword evidence="3" id="KW-0804">Transcription</keyword>
<evidence type="ECO:0000259" key="5">
    <source>
        <dbReference type="PROSITE" id="PS50977"/>
    </source>
</evidence>
<dbReference type="Proteomes" id="UP000467124">
    <property type="component" value="Unassembled WGS sequence"/>
</dbReference>
<proteinExistence type="predicted"/>
<accession>A0A7K2IZE5</accession>
<dbReference type="GO" id="GO:0003700">
    <property type="term" value="F:DNA-binding transcription factor activity"/>
    <property type="evidence" value="ECO:0007669"/>
    <property type="project" value="TreeGrafter"/>
</dbReference>
<name>A0A7K2IZE5_9ACTN</name>
<dbReference type="Pfam" id="PF00440">
    <property type="entry name" value="TetR_N"/>
    <property type="match status" value="1"/>
</dbReference>
<organism evidence="6 7">
    <name type="scientific">Nocardiopsis alba</name>
    <dbReference type="NCBI Taxonomy" id="53437"/>
    <lineage>
        <taxon>Bacteria</taxon>
        <taxon>Bacillati</taxon>
        <taxon>Actinomycetota</taxon>
        <taxon>Actinomycetes</taxon>
        <taxon>Streptosporangiales</taxon>
        <taxon>Nocardiopsidaceae</taxon>
        <taxon>Nocardiopsis</taxon>
    </lineage>
</organism>
<feature type="domain" description="HTH tetR-type" evidence="5">
    <location>
        <begin position="17"/>
        <end position="77"/>
    </location>
</feature>
<dbReference type="Gene3D" id="1.10.357.10">
    <property type="entry name" value="Tetracycline Repressor, domain 2"/>
    <property type="match status" value="1"/>
</dbReference>
<dbReference type="PANTHER" id="PTHR30055">
    <property type="entry name" value="HTH-TYPE TRANSCRIPTIONAL REGULATOR RUTR"/>
    <property type="match status" value="1"/>
</dbReference>
<keyword evidence="1" id="KW-0805">Transcription regulation</keyword>
<dbReference type="PRINTS" id="PR00455">
    <property type="entry name" value="HTHTETR"/>
</dbReference>
<dbReference type="InterPro" id="IPR050109">
    <property type="entry name" value="HTH-type_TetR-like_transc_reg"/>
</dbReference>
<comment type="caution">
    <text evidence="6">The sequence shown here is derived from an EMBL/GenBank/DDBJ whole genome shotgun (WGS) entry which is preliminary data.</text>
</comment>
<evidence type="ECO:0000313" key="7">
    <source>
        <dbReference type="Proteomes" id="UP000467124"/>
    </source>
</evidence>
<dbReference type="InterPro" id="IPR009057">
    <property type="entry name" value="Homeodomain-like_sf"/>
</dbReference>
<evidence type="ECO:0000256" key="4">
    <source>
        <dbReference type="PROSITE-ProRule" id="PRU00335"/>
    </source>
</evidence>
<protein>
    <submittedName>
        <fullName evidence="6">TetR family transcriptional regulator</fullName>
    </submittedName>
</protein>
<dbReference type="Gene3D" id="1.10.10.60">
    <property type="entry name" value="Homeodomain-like"/>
    <property type="match status" value="1"/>
</dbReference>
<dbReference type="InterPro" id="IPR036271">
    <property type="entry name" value="Tet_transcr_reg_TetR-rel_C_sf"/>
</dbReference>